<organism evidence="3 4">
    <name type="scientific">Hypsizygus marmoreus</name>
    <name type="common">White beech mushroom</name>
    <name type="synonym">Agaricus marmoreus</name>
    <dbReference type="NCBI Taxonomy" id="39966"/>
    <lineage>
        <taxon>Eukaryota</taxon>
        <taxon>Fungi</taxon>
        <taxon>Dikarya</taxon>
        <taxon>Basidiomycota</taxon>
        <taxon>Agaricomycotina</taxon>
        <taxon>Agaricomycetes</taxon>
        <taxon>Agaricomycetidae</taxon>
        <taxon>Agaricales</taxon>
        <taxon>Tricholomatineae</taxon>
        <taxon>Lyophyllaceae</taxon>
        <taxon>Hypsizygus</taxon>
    </lineage>
</organism>
<name>A0A369JGW2_HYPMA</name>
<keyword evidence="4" id="KW-1185">Reference proteome</keyword>
<dbReference type="AlphaFoldDB" id="A0A369JGW2"/>
<dbReference type="OrthoDB" id="5351233at2759"/>
<evidence type="ECO:0000256" key="1">
    <source>
        <dbReference type="SAM" id="MobiDB-lite"/>
    </source>
</evidence>
<dbReference type="EMBL" id="LUEZ02000055">
    <property type="protein sequence ID" value="RDB21421.1"/>
    <property type="molecule type" value="Genomic_DNA"/>
</dbReference>
<feature type="compositionally biased region" description="Pro residues" evidence="1">
    <location>
        <begin position="27"/>
        <end position="39"/>
    </location>
</feature>
<feature type="compositionally biased region" description="Pro residues" evidence="1">
    <location>
        <begin position="1"/>
        <end position="10"/>
    </location>
</feature>
<dbReference type="Proteomes" id="UP000076154">
    <property type="component" value="Unassembled WGS sequence"/>
</dbReference>
<feature type="domain" description="CSN8/PSMD8/EIF3K" evidence="2">
    <location>
        <begin position="89"/>
        <end position="230"/>
    </location>
</feature>
<reference evidence="3" key="1">
    <citation type="submission" date="2018-04" db="EMBL/GenBank/DDBJ databases">
        <title>Whole genome sequencing of Hypsizygus marmoreus.</title>
        <authorList>
            <person name="Choi I.-G."/>
            <person name="Min B."/>
            <person name="Kim J.-G."/>
            <person name="Kim S."/>
            <person name="Oh Y.-L."/>
            <person name="Kong W.-S."/>
            <person name="Park H."/>
            <person name="Jeong J."/>
            <person name="Song E.-S."/>
        </authorList>
    </citation>
    <scope>NUCLEOTIDE SEQUENCE [LARGE SCALE GENOMIC DNA]</scope>
    <source>
        <strain evidence="3">51987-8</strain>
    </source>
</reference>
<gene>
    <name evidence="3" type="primary">csn8</name>
    <name evidence="3" type="ORF">Hypma_011780</name>
</gene>
<comment type="caution">
    <text evidence="3">The sequence shown here is derived from an EMBL/GenBank/DDBJ whole genome shotgun (WGS) entry which is preliminary data.</text>
</comment>
<dbReference type="InterPro" id="IPR033464">
    <property type="entry name" value="CSN8_PSD8_EIF3K"/>
</dbReference>
<protein>
    <submittedName>
        <fullName evidence="3">COP9 signalosome complex subunit 8</fullName>
    </submittedName>
</protein>
<evidence type="ECO:0000259" key="2">
    <source>
        <dbReference type="Pfam" id="PF10075"/>
    </source>
</evidence>
<feature type="region of interest" description="Disordered" evidence="1">
    <location>
        <begin position="1"/>
        <end position="41"/>
    </location>
</feature>
<dbReference type="STRING" id="39966.A0A369JGW2"/>
<evidence type="ECO:0000313" key="3">
    <source>
        <dbReference type="EMBL" id="RDB21421.1"/>
    </source>
</evidence>
<dbReference type="InParanoid" id="A0A369JGW2"/>
<dbReference type="Pfam" id="PF10075">
    <property type="entry name" value="CSN8_PSD8_EIF3K"/>
    <property type="match status" value="1"/>
</dbReference>
<sequence length="278" mass="30442">MAGPPTPPPTTATELQDEARGNTSAEPIPPPPAALPTTPPTKEDAYQYIFPTIADLASQSDFHGLIQVAEHSDLNGDVDSDRRNTRLLVVAPLVLAYLIIDDLPPARYALTRLPEGLTSNSLAKALIDLLASTWDRKHANVYSRAESLFILVHQPGFYNDKLASVITGLIEVFVESFRQRTFALLSKAYTSLPLSLAETYIGLKADRLLPVAEHAQWSFDTFTDTLKPRPTSVVSTAPEPTFSSLSTFHFVADSVAKLELNLQMAERAHKFTVNGASW</sequence>
<proteinExistence type="predicted"/>
<evidence type="ECO:0000313" key="4">
    <source>
        <dbReference type="Proteomes" id="UP000076154"/>
    </source>
</evidence>
<accession>A0A369JGW2</accession>